<evidence type="ECO:0000256" key="2">
    <source>
        <dbReference type="ARBA" id="ARBA00023157"/>
    </source>
</evidence>
<evidence type="ECO:0000256" key="1">
    <source>
        <dbReference type="ARBA" id="ARBA00005440"/>
    </source>
</evidence>
<accession>A0ABD1MMB7</accession>
<protein>
    <submittedName>
        <fullName evidence="4">Uncharacterized protein</fullName>
    </submittedName>
</protein>
<dbReference type="CDD" id="cd23362">
    <property type="entry name" value="beta-trefoil_STI_WCI3-like"/>
    <property type="match status" value="1"/>
</dbReference>
<feature type="signal peptide" evidence="3">
    <location>
        <begin position="1"/>
        <end position="21"/>
    </location>
</feature>
<dbReference type="InterPro" id="IPR011065">
    <property type="entry name" value="Kunitz_inhibitor_STI-like_sf"/>
</dbReference>
<dbReference type="PANTHER" id="PTHR33107">
    <property type="entry name" value="KUNITZ TRYPSIN INHIBITOR 2"/>
    <property type="match status" value="1"/>
</dbReference>
<reference evidence="4 5" key="1">
    <citation type="submission" date="2024-08" db="EMBL/GenBank/DDBJ databases">
        <title>Insights into the chromosomal genome structure of Flemingia macrophylla.</title>
        <authorList>
            <person name="Ding Y."/>
            <person name="Zhao Y."/>
            <person name="Bi W."/>
            <person name="Wu M."/>
            <person name="Zhao G."/>
            <person name="Gong Y."/>
            <person name="Li W."/>
            <person name="Zhang P."/>
        </authorList>
    </citation>
    <scope>NUCLEOTIDE SEQUENCE [LARGE SCALE GENOMIC DNA]</scope>
    <source>
        <strain evidence="4">DYQJB</strain>
        <tissue evidence="4">Leaf</tissue>
    </source>
</reference>
<dbReference type="Pfam" id="PF00197">
    <property type="entry name" value="Kunitz_legume"/>
    <property type="match status" value="1"/>
</dbReference>
<dbReference type="InterPro" id="IPR002160">
    <property type="entry name" value="Prot_inh_Kunz-lg"/>
</dbReference>
<organism evidence="4 5">
    <name type="scientific">Flemingia macrophylla</name>
    <dbReference type="NCBI Taxonomy" id="520843"/>
    <lineage>
        <taxon>Eukaryota</taxon>
        <taxon>Viridiplantae</taxon>
        <taxon>Streptophyta</taxon>
        <taxon>Embryophyta</taxon>
        <taxon>Tracheophyta</taxon>
        <taxon>Spermatophyta</taxon>
        <taxon>Magnoliopsida</taxon>
        <taxon>eudicotyledons</taxon>
        <taxon>Gunneridae</taxon>
        <taxon>Pentapetalae</taxon>
        <taxon>rosids</taxon>
        <taxon>fabids</taxon>
        <taxon>Fabales</taxon>
        <taxon>Fabaceae</taxon>
        <taxon>Papilionoideae</taxon>
        <taxon>50 kb inversion clade</taxon>
        <taxon>NPAAA clade</taxon>
        <taxon>indigoferoid/millettioid clade</taxon>
        <taxon>Phaseoleae</taxon>
        <taxon>Flemingia</taxon>
    </lineage>
</organism>
<dbReference type="EMBL" id="JBGMDY010000004">
    <property type="protein sequence ID" value="KAL2336937.1"/>
    <property type="molecule type" value="Genomic_DNA"/>
</dbReference>
<dbReference type="PANTHER" id="PTHR33107:SF81">
    <property type="entry name" value="TRYPSIN INHIBITOR A"/>
    <property type="match status" value="1"/>
</dbReference>
<proteinExistence type="inferred from homology"/>
<keyword evidence="2" id="KW-1015">Disulfide bond</keyword>
<sequence length="201" mass="21746">MKSTTCFSLFLLSAFVASATARFVLDINGDPVENNGASYYLLPHLTAHGGGIERIRTGKETCPLTVVQSPLEVVNGLPIKISSSLRSYFIPEDSKVRIGFSSPPECASDPWWTIVEGLPEGPAVKISGGYESTVEGWFKIASVSSSPKLNNYKLKLLFCTREEGSCRNIGLHVDGKGHRRLVVTEKNPLVVQFVKAASSSA</sequence>
<dbReference type="Gene3D" id="2.80.10.50">
    <property type="match status" value="1"/>
</dbReference>
<keyword evidence="5" id="KW-1185">Reference proteome</keyword>
<evidence type="ECO:0000313" key="4">
    <source>
        <dbReference type="EMBL" id="KAL2336937.1"/>
    </source>
</evidence>
<keyword evidence="3" id="KW-0732">Signal</keyword>
<dbReference type="AlphaFoldDB" id="A0ABD1MMB7"/>
<dbReference type="Proteomes" id="UP001603857">
    <property type="component" value="Unassembled WGS sequence"/>
</dbReference>
<comment type="similarity">
    <text evidence="1">Belongs to the protease inhibitor I3 (leguminous Kunitz-type inhibitor) family.</text>
</comment>
<dbReference type="SMART" id="SM00452">
    <property type="entry name" value="STI"/>
    <property type="match status" value="1"/>
</dbReference>
<name>A0ABD1MMB7_9FABA</name>
<gene>
    <name evidence="4" type="ORF">Fmac_011383</name>
</gene>
<dbReference type="PRINTS" id="PR00291">
    <property type="entry name" value="KUNITZINHBTR"/>
</dbReference>
<feature type="chain" id="PRO_5044835659" evidence="3">
    <location>
        <begin position="22"/>
        <end position="201"/>
    </location>
</feature>
<comment type="caution">
    <text evidence="4">The sequence shown here is derived from an EMBL/GenBank/DDBJ whole genome shotgun (WGS) entry which is preliminary data.</text>
</comment>
<evidence type="ECO:0000313" key="5">
    <source>
        <dbReference type="Proteomes" id="UP001603857"/>
    </source>
</evidence>
<evidence type="ECO:0000256" key="3">
    <source>
        <dbReference type="SAM" id="SignalP"/>
    </source>
</evidence>
<dbReference type="SUPFAM" id="SSF50386">
    <property type="entry name" value="STI-like"/>
    <property type="match status" value="1"/>
</dbReference>